<organism evidence="1 2">
    <name type="scientific">Tetragenococcus muriaticus PMC-11-5</name>
    <dbReference type="NCBI Taxonomy" id="1302649"/>
    <lineage>
        <taxon>Bacteria</taxon>
        <taxon>Bacillati</taxon>
        <taxon>Bacillota</taxon>
        <taxon>Bacilli</taxon>
        <taxon>Lactobacillales</taxon>
        <taxon>Enterococcaceae</taxon>
        <taxon>Tetragenococcus</taxon>
    </lineage>
</organism>
<dbReference type="EC" id="3.-.-.-" evidence="1"/>
<reference evidence="1 2" key="1">
    <citation type="submission" date="2014-08" db="EMBL/GenBank/DDBJ databases">
        <title>Genome sequence of Tetragenococcus muriaticus.</title>
        <authorList>
            <person name="Chuea-nongthon C."/>
            <person name="Rodtong S."/>
            <person name="Yongsawatdigul J."/>
            <person name="Steele J.L."/>
            <person name="Liu X.-y."/>
            <person name="Speers J."/>
            <person name="Glasner J.D."/>
            <person name="Neeno-Eckwall E.C."/>
        </authorList>
    </citation>
    <scope>NUCLEOTIDE SEQUENCE [LARGE SCALE GENOMIC DNA]</scope>
    <source>
        <strain evidence="1 2">PMC-11-5</strain>
    </source>
</reference>
<dbReference type="EMBL" id="JPVU01000071">
    <property type="protein sequence ID" value="KFN92944.1"/>
    <property type="molecule type" value="Genomic_DNA"/>
</dbReference>
<dbReference type="SUPFAM" id="SSF55816">
    <property type="entry name" value="5'-nucleotidase (syn. UDP-sugar hydrolase), C-terminal domain"/>
    <property type="match status" value="1"/>
</dbReference>
<dbReference type="Proteomes" id="UP000029380">
    <property type="component" value="Unassembled WGS sequence"/>
</dbReference>
<name>A0A091C7S0_9ENTE</name>
<dbReference type="InterPro" id="IPR036907">
    <property type="entry name" value="5'-Nucleotdase_C_sf"/>
</dbReference>
<evidence type="ECO:0000313" key="2">
    <source>
        <dbReference type="Proteomes" id="UP000029380"/>
    </source>
</evidence>
<comment type="caution">
    <text evidence="1">The sequence shown here is derived from an EMBL/GenBank/DDBJ whole genome shotgun (WGS) entry which is preliminary data.</text>
</comment>
<evidence type="ECO:0000313" key="1">
    <source>
        <dbReference type="EMBL" id="KFN92944.1"/>
    </source>
</evidence>
<protein>
    <submittedName>
        <fullName evidence="1">5'-nucleotidase family protein</fullName>
        <ecNumber evidence="1">3.-.-.-</ecNumber>
    </submittedName>
</protein>
<keyword evidence="1" id="KW-0378">Hydrolase</keyword>
<accession>A0A091C7S0</accession>
<proteinExistence type="predicted"/>
<dbReference type="AlphaFoldDB" id="A0A091C7S0"/>
<dbReference type="GO" id="GO:0009166">
    <property type="term" value="P:nucleotide catabolic process"/>
    <property type="evidence" value="ECO:0007669"/>
    <property type="project" value="InterPro"/>
</dbReference>
<dbReference type="GO" id="GO:0016787">
    <property type="term" value="F:hydrolase activity"/>
    <property type="evidence" value="ECO:0007669"/>
    <property type="project" value="UniProtKB-KW"/>
</dbReference>
<sequence length="129" mass="15269">MILPHPMHLIRVTLKGSDVTRLILEMEKNRHFLRNYPIRGMGFRGKIFGQIVYSGIQYDETNHVVRWLNKAIDPQKFYSFTTVDHFMFIPFFPTIEIAGQTEFLFPEFIRTVLGDYLAKRYPLSVENKI</sequence>
<gene>
    <name evidence="1" type="ORF">TMUPMC115_0666</name>
</gene>
<dbReference type="PATRIC" id="fig|1302649.3.peg.671"/>